<dbReference type="EMBL" id="MU860037">
    <property type="protein sequence ID" value="KAK4240595.1"/>
    <property type="molecule type" value="Genomic_DNA"/>
</dbReference>
<reference evidence="2" key="2">
    <citation type="submission" date="2023-05" db="EMBL/GenBank/DDBJ databases">
        <authorList>
            <consortium name="Lawrence Berkeley National Laboratory"/>
            <person name="Steindorff A."/>
            <person name="Hensen N."/>
            <person name="Bonometti L."/>
            <person name="Westerberg I."/>
            <person name="Brannstrom I.O."/>
            <person name="Guillou S."/>
            <person name="Cros-Aarteil S."/>
            <person name="Calhoun S."/>
            <person name="Haridas S."/>
            <person name="Kuo A."/>
            <person name="Mondo S."/>
            <person name="Pangilinan J."/>
            <person name="Riley R."/>
            <person name="Labutti K."/>
            <person name="Andreopoulos B."/>
            <person name="Lipzen A."/>
            <person name="Chen C."/>
            <person name="Yanf M."/>
            <person name="Daum C."/>
            <person name="Ng V."/>
            <person name="Clum A."/>
            <person name="Ohm R."/>
            <person name="Martin F."/>
            <person name="Silar P."/>
            <person name="Natvig D."/>
            <person name="Lalanne C."/>
            <person name="Gautier V."/>
            <person name="Ament-Velasquez S.L."/>
            <person name="Kruys A."/>
            <person name="Hutchinson M.I."/>
            <person name="Powell A.J."/>
            <person name="Barry K."/>
            <person name="Miller A.N."/>
            <person name="Grigoriev I.V."/>
            <person name="Debuchy R."/>
            <person name="Gladieux P."/>
            <person name="Thoren M.H."/>
            <person name="Johannesson H."/>
        </authorList>
    </citation>
    <scope>NUCLEOTIDE SEQUENCE</scope>
    <source>
        <strain evidence="2">CBS 532.94</strain>
    </source>
</reference>
<comment type="caution">
    <text evidence="2">The sequence shown here is derived from an EMBL/GenBank/DDBJ whole genome shotgun (WGS) entry which is preliminary data.</text>
</comment>
<evidence type="ECO:0000313" key="2">
    <source>
        <dbReference type="EMBL" id="KAK4240595.1"/>
    </source>
</evidence>
<sequence>MEELQETARRVIRALRSVDDGKYSNLRVAVIGGLARMYYCESEERVTKDVDFIVDIPGLTVTPELKTAISRLPNSGFSMPTDVLYCGYTTPKGTAVSHQVDFIARDICPYLPSAAQRVQDIAEGDIPYISRPDLIVFKIFSCGLRATTTRKGGIDAEDAEQAIVEDRIDDVVSYFEDRPRSWWRERLGLPEEDGGADSKEEEDQHEHEHEQHDEKEDRKADNEGDKGGDKKGVEGSSEEDVKAR</sequence>
<accession>A0AAN7CF22</accession>
<evidence type="ECO:0000256" key="1">
    <source>
        <dbReference type="SAM" id="MobiDB-lite"/>
    </source>
</evidence>
<reference evidence="2" key="1">
    <citation type="journal article" date="2023" name="Mol. Phylogenet. Evol.">
        <title>Genome-scale phylogeny and comparative genomics of the fungal order Sordariales.</title>
        <authorList>
            <person name="Hensen N."/>
            <person name="Bonometti L."/>
            <person name="Westerberg I."/>
            <person name="Brannstrom I.O."/>
            <person name="Guillou S."/>
            <person name="Cros-Aarteil S."/>
            <person name="Calhoun S."/>
            <person name="Haridas S."/>
            <person name="Kuo A."/>
            <person name="Mondo S."/>
            <person name="Pangilinan J."/>
            <person name="Riley R."/>
            <person name="LaButti K."/>
            <person name="Andreopoulos B."/>
            <person name="Lipzen A."/>
            <person name="Chen C."/>
            <person name="Yan M."/>
            <person name="Daum C."/>
            <person name="Ng V."/>
            <person name="Clum A."/>
            <person name="Steindorff A."/>
            <person name="Ohm R.A."/>
            <person name="Martin F."/>
            <person name="Silar P."/>
            <person name="Natvig D.O."/>
            <person name="Lalanne C."/>
            <person name="Gautier V."/>
            <person name="Ament-Velasquez S.L."/>
            <person name="Kruys A."/>
            <person name="Hutchinson M.I."/>
            <person name="Powell A.J."/>
            <person name="Barry K."/>
            <person name="Miller A.N."/>
            <person name="Grigoriev I.V."/>
            <person name="Debuchy R."/>
            <person name="Gladieux P."/>
            <person name="Hiltunen Thoren M."/>
            <person name="Johannesson H."/>
        </authorList>
    </citation>
    <scope>NUCLEOTIDE SEQUENCE</scope>
    <source>
        <strain evidence="2">CBS 532.94</strain>
    </source>
</reference>
<dbReference type="AlphaFoldDB" id="A0AAN7CF22"/>
<dbReference type="Proteomes" id="UP001303760">
    <property type="component" value="Unassembled WGS sequence"/>
</dbReference>
<organism evidence="2 3">
    <name type="scientific">Achaetomium macrosporum</name>
    <dbReference type="NCBI Taxonomy" id="79813"/>
    <lineage>
        <taxon>Eukaryota</taxon>
        <taxon>Fungi</taxon>
        <taxon>Dikarya</taxon>
        <taxon>Ascomycota</taxon>
        <taxon>Pezizomycotina</taxon>
        <taxon>Sordariomycetes</taxon>
        <taxon>Sordariomycetidae</taxon>
        <taxon>Sordariales</taxon>
        <taxon>Chaetomiaceae</taxon>
        <taxon>Achaetomium</taxon>
    </lineage>
</organism>
<protein>
    <submittedName>
        <fullName evidence="2">Uncharacterized protein</fullName>
    </submittedName>
</protein>
<gene>
    <name evidence="2" type="ORF">C8A03DRAFT_31301</name>
</gene>
<keyword evidence="3" id="KW-1185">Reference proteome</keyword>
<feature type="region of interest" description="Disordered" evidence="1">
    <location>
        <begin position="186"/>
        <end position="244"/>
    </location>
</feature>
<evidence type="ECO:0000313" key="3">
    <source>
        <dbReference type="Proteomes" id="UP001303760"/>
    </source>
</evidence>
<name>A0AAN7CF22_9PEZI</name>
<proteinExistence type="predicted"/>
<feature type="compositionally biased region" description="Basic and acidic residues" evidence="1">
    <location>
        <begin position="196"/>
        <end position="244"/>
    </location>
</feature>